<keyword evidence="5" id="KW-0805">Transcription regulation</keyword>
<dbReference type="GO" id="GO:0000976">
    <property type="term" value="F:transcription cis-regulatory region binding"/>
    <property type="evidence" value="ECO:0007669"/>
    <property type="project" value="TreeGrafter"/>
</dbReference>
<dbReference type="AlphaFoldDB" id="F7NPM8"/>
<evidence type="ECO:0000256" key="9">
    <source>
        <dbReference type="PIRSR" id="PIRSR602481-2"/>
    </source>
</evidence>
<evidence type="ECO:0000256" key="5">
    <source>
        <dbReference type="ARBA" id="ARBA00023015"/>
    </source>
</evidence>
<evidence type="ECO:0000256" key="3">
    <source>
        <dbReference type="ARBA" id="ARBA00022723"/>
    </source>
</evidence>
<dbReference type="EMBL" id="AFGF01000263">
    <property type="protein sequence ID" value="EGO61995.1"/>
    <property type="molecule type" value="Genomic_DNA"/>
</dbReference>
<feature type="binding site" evidence="9">
    <location>
        <position position="96"/>
    </location>
    <ligand>
        <name>Fe cation</name>
        <dbReference type="ChEBI" id="CHEBI:24875"/>
    </ligand>
</feature>
<dbReference type="InterPro" id="IPR036388">
    <property type="entry name" value="WH-like_DNA-bd_sf"/>
</dbReference>
<dbReference type="RefSeq" id="WP_004099511.1">
    <property type="nucleotide sequence ID" value="NZ_AFGF01000263.1"/>
</dbReference>
<dbReference type="OrthoDB" id="8659436at2"/>
<evidence type="ECO:0000256" key="4">
    <source>
        <dbReference type="ARBA" id="ARBA00022833"/>
    </source>
</evidence>
<feature type="binding site" evidence="9">
    <location>
        <position position="134"/>
    </location>
    <ligand>
        <name>Fe cation</name>
        <dbReference type="ChEBI" id="CHEBI:24875"/>
    </ligand>
</feature>
<feature type="binding site" evidence="8">
    <location>
        <position position="142"/>
    </location>
    <ligand>
        <name>Zn(2+)</name>
        <dbReference type="ChEBI" id="CHEBI:29105"/>
    </ligand>
</feature>
<dbReference type="GO" id="GO:1900376">
    <property type="term" value="P:regulation of secondary metabolite biosynthetic process"/>
    <property type="evidence" value="ECO:0007669"/>
    <property type="project" value="TreeGrafter"/>
</dbReference>
<evidence type="ECO:0000313" key="10">
    <source>
        <dbReference type="EMBL" id="EGO61995.1"/>
    </source>
</evidence>
<comment type="cofactor">
    <cofactor evidence="9">
        <name>Mn(2+)</name>
        <dbReference type="ChEBI" id="CHEBI:29035"/>
    </cofactor>
    <cofactor evidence="9">
        <name>Fe(2+)</name>
        <dbReference type="ChEBI" id="CHEBI:29033"/>
    </cofactor>
    <text evidence="9">Binds 1 Mn(2+) or Fe(2+) ion per subunit.</text>
</comment>
<dbReference type="CDD" id="cd07153">
    <property type="entry name" value="Fur_like"/>
    <property type="match status" value="1"/>
</dbReference>
<dbReference type="eggNOG" id="COG0735">
    <property type="taxonomic scope" value="Bacteria"/>
</dbReference>
<feature type="binding site" evidence="9">
    <location>
        <position position="117"/>
    </location>
    <ligand>
        <name>Fe cation</name>
        <dbReference type="ChEBI" id="CHEBI:24875"/>
    </ligand>
</feature>
<organism evidence="10 11">
    <name type="scientific">Acetonema longum DSM 6540</name>
    <dbReference type="NCBI Taxonomy" id="1009370"/>
    <lineage>
        <taxon>Bacteria</taxon>
        <taxon>Bacillati</taxon>
        <taxon>Bacillota</taxon>
        <taxon>Negativicutes</taxon>
        <taxon>Acetonemataceae</taxon>
        <taxon>Acetonema</taxon>
    </lineage>
</organism>
<comment type="cofactor">
    <cofactor evidence="8">
        <name>Zn(2+)</name>
        <dbReference type="ChEBI" id="CHEBI:29105"/>
    </cofactor>
    <text evidence="8">Binds 1 zinc ion per subunit.</text>
</comment>
<reference evidence="10 11" key="1">
    <citation type="journal article" date="2011" name="EMBO J.">
        <title>Structural diversity of bacterial flagellar motors.</title>
        <authorList>
            <person name="Chen S."/>
            <person name="Beeby M."/>
            <person name="Murphy G.E."/>
            <person name="Leadbetter J.R."/>
            <person name="Hendrixson D.R."/>
            <person name="Briegel A."/>
            <person name="Li Z."/>
            <person name="Shi J."/>
            <person name="Tocheva E.I."/>
            <person name="Muller A."/>
            <person name="Dobro M.J."/>
            <person name="Jensen G.J."/>
        </authorList>
    </citation>
    <scope>NUCLEOTIDE SEQUENCE [LARGE SCALE GENOMIC DNA]</scope>
    <source>
        <strain evidence="10 11">DSM 6540</strain>
    </source>
</reference>
<dbReference type="FunFam" id="1.10.10.10:FF:000051">
    <property type="entry name" value="Fur family transcriptional regulator"/>
    <property type="match status" value="1"/>
</dbReference>
<accession>F7NPM8</accession>
<feature type="binding site" evidence="8">
    <location>
        <position position="102"/>
    </location>
    <ligand>
        <name>Zn(2+)</name>
        <dbReference type="ChEBI" id="CHEBI:29105"/>
    </ligand>
</feature>
<dbReference type="SUPFAM" id="SSF46785">
    <property type="entry name" value="Winged helix' DNA-binding domain"/>
    <property type="match status" value="1"/>
</dbReference>
<evidence type="ECO:0000256" key="7">
    <source>
        <dbReference type="ARBA" id="ARBA00023163"/>
    </source>
</evidence>
<evidence type="ECO:0000256" key="8">
    <source>
        <dbReference type="PIRSR" id="PIRSR602481-1"/>
    </source>
</evidence>
<dbReference type="Gene3D" id="1.10.10.10">
    <property type="entry name" value="Winged helix-like DNA-binding domain superfamily/Winged helix DNA-binding domain"/>
    <property type="match status" value="1"/>
</dbReference>
<dbReference type="Gene3D" id="3.30.1490.190">
    <property type="match status" value="1"/>
</dbReference>
<proteinExistence type="inferred from homology"/>
<sequence length="153" mass="17774">MSVSTKMKELRQKLRENQYKLTPQRQMVLQAFLDHPNRHLSAEDVYSIVRDQSPDIGLATVYRSLELLSEMNLLQKIDFGDGRSRYEVAESGATHHHHHLICLDCGQVKEYDDDLLEGLEASISRKHRFTIVDHEVKFYGYCSQCQAKRDHEG</sequence>
<protein>
    <submittedName>
        <fullName evidence="10">Fur family ferric uptake regulator</fullName>
    </submittedName>
</protein>
<dbReference type="PANTHER" id="PTHR33202">
    <property type="entry name" value="ZINC UPTAKE REGULATION PROTEIN"/>
    <property type="match status" value="1"/>
</dbReference>
<comment type="caution">
    <text evidence="10">The sequence shown here is derived from an EMBL/GenBank/DDBJ whole genome shotgun (WGS) entry which is preliminary data.</text>
</comment>
<dbReference type="Pfam" id="PF01475">
    <property type="entry name" value="FUR"/>
    <property type="match status" value="1"/>
</dbReference>
<dbReference type="PANTHER" id="PTHR33202:SF7">
    <property type="entry name" value="FERRIC UPTAKE REGULATION PROTEIN"/>
    <property type="match status" value="1"/>
</dbReference>
<keyword evidence="9" id="KW-0408">Iron</keyword>
<dbReference type="GO" id="GO:0045892">
    <property type="term" value="P:negative regulation of DNA-templated transcription"/>
    <property type="evidence" value="ECO:0007669"/>
    <property type="project" value="TreeGrafter"/>
</dbReference>
<keyword evidence="2" id="KW-0678">Repressor</keyword>
<evidence type="ECO:0000256" key="6">
    <source>
        <dbReference type="ARBA" id="ARBA00023125"/>
    </source>
</evidence>
<dbReference type="Proteomes" id="UP000003240">
    <property type="component" value="Unassembled WGS sequence"/>
</dbReference>
<dbReference type="InterPro" id="IPR043135">
    <property type="entry name" value="Fur_C"/>
</dbReference>
<dbReference type="GO" id="GO:0008270">
    <property type="term" value="F:zinc ion binding"/>
    <property type="evidence" value="ECO:0007669"/>
    <property type="project" value="TreeGrafter"/>
</dbReference>
<feature type="binding site" evidence="8">
    <location>
        <position position="145"/>
    </location>
    <ligand>
        <name>Zn(2+)</name>
        <dbReference type="ChEBI" id="CHEBI:29105"/>
    </ligand>
</feature>
<dbReference type="InterPro" id="IPR002481">
    <property type="entry name" value="FUR"/>
</dbReference>
<evidence type="ECO:0000313" key="11">
    <source>
        <dbReference type="Proteomes" id="UP000003240"/>
    </source>
</evidence>
<feature type="binding site" evidence="8">
    <location>
        <position position="105"/>
    </location>
    <ligand>
        <name>Zn(2+)</name>
        <dbReference type="ChEBI" id="CHEBI:29105"/>
    </ligand>
</feature>
<name>F7NPM8_9FIRM</name>
<keyword evidence="11" id="KW-1185">Reference proteome</keyword>
<keyword evidence="6" id="KW-0238">DNA-binding</keyword>
<dbReference type="GO" id="GO:0003700">
    <property type="term" value="F:DNA-binding transcription factor activity"/>
    <property type="evidence" value="ECO:0007669"/>
    <property type="project" value="InterPro"/>
</dbReference>
<dbReference type="STRING" id="1009370.ALO_20377"/>
<dbReference type="InterPro" id="IPR036390">
    <property type="entry name" value="WH_DNA-bd_sf"/>
</dbReference>
<evidence type="ECO:0000256" key="2">
    <source>
        <dbReference type="ARBA" id="ARBA00022491"/>
    </source>
</evidence>
<keyword evidence="7" id="KW-0804">Transcription</keyword>
<evidence type="ECO:0000256" key="1">
    <source>
        <dbReference type="ARBA" id="ARBA00007957"/>
    </source>
</evidence>
<keyword evidence="4 8" id="KW-0862">Zinc</keyword>
<comment type="similarity">
    <text evidence="1">Belongs to the Fur family.</text>
</comment>
<gene>
    <name evidence="10" type="ORF">ALO_20377</name>
</gene>
<keyword evidence="3 8" id="KW-0479">Metal-binding</keyword>